<dbReference type="RefSeq" id="WP_345701209.1">
    <property type="nucleotide sequence ID" value="NZ_BAABIS010000001.1"/>
</dbReference>
<dbReference type="EMBL" id="BAABIS010000001">
    <property type="protein sequence ID" value="GAA4881925.1"/>
    <property type="molecule type" value="Genomic_DNA"/>
</dbReference>
<reference evidence="2" key="1">
    <citation type="journal article" date="2019" name="Int. J. Syst. Evol. Microbiol.">
        <title>The Global Catalogue of Microorganisms (GCM) 10K type strain sequencing project: providing services to taxonomists for standard genome sequencing and annotation.</title>
        <authorList>
            <consortium name="The Broad Institute Genomics Platform"/>
            <consortium name="The Broad Institute Genome Sequencing Center for Infectious Disease"/>
            <person name="Wu L."/>
            <person name="Ma J."/>
        </authorList>
    </citation>
    <scope>NUCLEOTIDE SEQUENCE [LARGE SCALE GENOMIC DNA]</scope>
    <source>
        <strain evidence="2">JCM 13006</strain>
    </source>
</reference>
<evidence type="ECO:0000313" key="1">
    <source>
        <dbReference type="EMBL" id="GAA4881925.1"/>
    </source>
</evidence>
<evidence type="ECO:0000313" key="2">
    <source>
        <dbReference type="Proteomes" id="UP001501752"/>
    </source>
</evidence>
<accession>A0ABP9EKT3</accession>
<sequence>MTAPVAGTYARVERERRFLLAEVTDDPRFAGGALVRTGRAELLTLLGEFGIAAVG</sequence>
<organism evidence="1 2">
    <name type="scientific">Kitasatospora terrestris</name>
    <dbReference type="NCBI Taxonomy" id="258051"/>
    <lineage>
        <taxon>Bacteria</taxon>
        <taxon>Bacillati</taxon>
        <taxon>Actinomycetota</taxon>
        <taxon>Actinomycetes</taxon>
        <taxon>Kitasatosporales</taxon>
        <taxon>Streptomycetaceae</taxon>
        <taxon>Kitasatospora</taxon>
    </lineage>
</organism>
<proteinExistence type="predicted"/>
<gene>
    <name evidence="1" type="ORF">GCM10023235_73010</name>
</gene>
<keyword evidence="2" id="KW-1185">Reference proteome</keyword>
<name>A0ABP9EKT3_9ACTN</name>
<comment type="caution">
    <text evidence="1">The sequence shown here is derived from an EMBL/GenBank/DDBJ whole genome shotgun (WGS) entry which is preliminary data.</text>
</comment>
<protein>
    <submittedName>
        <fullName evidence="1">Uncharacterized protein</fullName>
    </submittedName>
</protein>
<dbReference type="Proteomes" id="UP001501752">
    <property type="component" value="Unassembled WGS sequence"/>
</dbReference>